<protein>
    <submittedName>
        <fullName evidence="2">Uncharacterized protein</fullName>
    </submittedName>
</protein>
<keyword evidence="1" id="KW-0812">Transmembrane</keyword>
<dbReference type="Proteomes" id="UP000226712">
    <property type="component" value="Unassembled WGS sequence"/>
</dbReference>
<name>A0A2D6LPP8_9ARCH</name>
<accession>A0A2D6LPP8</accession>
<dbReference type="AlphaFoldDB" id="A0A2D6LPP8"/>
<proteinExistence type="predicted"/>
<feature type="transmembrane region" description="Helical" evidence="1">
    <location>
        <begin position="12"/>
        <end position="33"/>
    </location>
</feature>
<evidence type="ECO:0000313" key="3">
    <source>
        <dbReference type="Proteomes" id="UP000226712"/>
    </source>
</evidence>
<comment type="caution">
    <text evidence="2">The sequence shown here is derived from an EMBL/GenBank/DDBJ whole genome shotgun (WGS) entry which is preliminary data.</text>
</comment>
<evidence type="ECO:0000313" key="2">
    <source>
        <dbReference type="EMBL" id="MAG18078.1"/>
    </source>
</evidence>
<organism evidence="2 3">
    <name type="scientific">Candidatus Iainarchaeum sp</name>
    <dbReference type="NCBI Taxonomy" id="3101447"/>
    <lineage>
        <taxon>Archaea</taxon>
        <taxon>Candidatus Iainarchaeota</taxon>
        <taxon>Candidatus Iainarchaeia</taxon>
        <taxon>Candidatus Iainarchaeales</taxon>
        <taxon>Candidatus Iainarchaeaceae</taxon>
        <taxon>Candidatus Iainarchaeum</taxon>
    </lineage>
</organism>
<dbReference type="EMBL" id="NZBD01000005">
    <property type="protein sequence ID" value="MAG18078.1"/>
    <property type="molecule type" value="Genomic_DNA"/>
</dbReference>
<reference evidence="3" key="1">
    <citation type="submission" date="2017-09" db="EMBL/GenBank/DDBJ databases">
        <title>The Reconstruction of 2,631 Draft Metagenome-Assembled Genomes from the Global Oceans.</title>
        <authorList>
            <person name="Tully B.J."/>
            <person name="Graham E.D."/>
            <person name="Heidelberg J.F."/>
        </authorList>
    </citation>
    <scope>NUCLEOTIDE SEQUENCE [LARGE SCALE GENOMIC DNA]</scope>
</reference>
<keyword evidence="1" id="KW-1133">Transmembrane helix</keyword>
<evidence type="ECO:0000256" key="1">
    <source>
        <dbReference type="SAM" id="Phobius"/>
    </source>
</evidence>
<keyword evidence="1" id="KW-0472">Membrane</keyword>
<sequence length="75" mass="8414">MGFLSSETERLLTGIILIISAIVLFISGLNLLFDFTYFFSQEVDIVLAFASMVVGVTLIFAKKEETVKEKKVTYN</sequence>
<gene>
    <name evidence="2" type="ORF">CL944_01230</name>
</gene>
<feature type="transmembrane region" description="Helical" evidence="1">
    <location>
        <begin position="45"/>
        <end position="61"/>
    </location>
</feature>